<dbReference type="Proteomes" id="UP000683925">
    <property type="component" value="Unassembled WGS sequence"/>
</dbReference>
<name>A0A8S1V3E5_PAROT</name>
<dbReference type="AlphaFoldDB" id="A0A8S1V3E5"/>
<proteinExistence type="predicted"/>
<comment type="caution">
    <text evidence="1">The sequence shown here is derived from an EMBL/GenBank/DDBJ whole genome shotgun (WGS) entry which is preliminary data.</text>
</comment>
<protein>
    <submittedName>
        <fullName evidence="1">Uncharacterized protein</fullName>
    </submittedName>
</protein>
<gene>
    <name evidence="1" type="ORF">POCTA_138.1.T0530111</name>
</gene>
<evidence type="ECO:0000313" key="2">
    <source>
        <dbReference type="Proteomes" id="UP000683925"/>
    </source>
</evidence>
<keyword evidence="2" id="KW-1185">Reference proteome</keyword>
<accession>A0A8S1V3E5</accession>
<sequence>MFNKLKIINIQQIHDKNIVRVKELKECLYTTVVIEKLKQMGKIKYKIIIQYHHRFENIIENDNKEYSDTQFLIEYS</sequence>
<evidence type="ECO:0000313" key="1">
    <source>
        <dbReference type="EMBL" id="CAD8169246.1"/>
    </source>
</evidence>
<organism evidence="1 2">
    <name type="scientific">Paramecium octaurelia</name>
    <dbReference type="NCBI Taxonomy" id="43137"/>
    <lineage>
        <taxon>Eukaryota</taxon>
        <taxon>Sar</taxon>
        <taxon>Alveolata</taxon>
        <taxon>Ciliophora</taxon>
        <taxon>Intramacronucleata</taxon>
        <taxon>Oligohymenophorea</taxon>
        <taxon>Peniculida</taxon>
        <taxon>Parameciidae</taxon>
        <taxon>Paramecium</taxon>
    </lineage>
</organism>
<dbReference type="EMBL" id="CAJJDP010000053">
    <property type="protein sequence ID" value="CAD8169246.1"/>
    <property type="molecule type" value="Genomic_DNA"/>
</dbReference>
<reference evidence="1" key="1">
    <citation type="submission" date="2021-01" db="EMBL/GenBank/DDBJ databases">
        <authorList>
            <consortium name="Genoscope - CEA"/>
            <person name="William W."/>
        </authorList>
    </citation>
    <scope>NUCLEOTIDE SEQUENCE</scope>
</reference>